<keyword evidence="1" id="KW-0732">Signal</keyword>
<evidence type="ECO:0000256" key="1">
    <source>
        <dbReference type="SAM" id="SignalP"/>
    </source>
</evidence>
<dbReference type="PRINTS" id="PR00838">
    <property type="entry name" value="V5ALLERGEN"/>
</dbReference>
<dbReference type="InterPro" id="IPR002413">
    <property type="entry name" value="V5_allergen-like"/>
</dbReference>
<dbReference type="InterPro" id="IPR014044">
    <property type="entry name" value="CAP_dom"/>
</dbReference>
<dbReference type="Gene3D" id="3.40.33.10">
    <property type="entry name" value="CAP"/>
    <property type="match status" value="1"/>
</dbReference>
<feature type="signal peptide" evidence="1">
    <location>
        <begin position="1"/>
        <end position="27"/>
    </location>
</feature>
<dbReference type="SUPFAM" id="SSF55797">
    <property type="entry name" value="PR-1-like"/>
    <property type="match status" value="1"/>
</dbReference>
<dbReference type="PANTHER" id="PTHR10334">
    <property type="entry name" value="CYSTEINE-RICH SECRETORY PROTEIN-RELATED"/>
    <property type="match status" value="1"/>
</dbReference>
<reference evidence="4" key="1">
    <citation type="submission" date="2022-11" db="UniProtKB">
        <authorList>
            <consortium name="WormBaseParasite"/>
        </authorList>
    </citation>
    <scope>IDENTIFICATION</scope>
</reference>
<dbReference type="AlphaFoldDB" id="A0A915BVA6"/>
<feature type="chain" id="PRO_5036688075" evidence="1">
    <location>
        <begin position="28"/>
        <end position="247"/>
    </location>
</feature>
<evidence type="ECO:0000313" key="4">
    <source>
        <dbReference type="WBParaSite" id="PgR059_g015_t02"/>
    </source>
</evidence>
<sequence>NSFSTSLSVMLLQSVVLLILILGCTNGIECPEVRNTILDSATRADIVNRHNELRSMLARGTVTCKDRAPLKAGKNVYQLHWDCDLEEKAQNWADLCLFKHSPASYREAGENLYEYLSSRDIDPLEWNATEVVNTWWSEVTNYDVISNPSNKFSERVLEQAGHWSQQAWGATTSIGCGIKICSWLEWNIIIVVCHYRVPGNVFGEPIFEWGDGCSEDSDCTTYEGSKCNATTKLCINDQSLANRLIIH</sequence>
<dbReference type="CDD" id="cd05380">
    <property type="entry name" value="CAP_euk"/>
    <property type="match status" value="1"/>
</dbReference>
<accession>A0A915BVA6</accession>
<dbReference type="WBParaSite" id="PgR059_g015_t02">
    <property type="protein sequence ID" value="PgR059_g015_t02"/>
    <property type="gene ID" value="PgR059_g015"/>
</dbReference>
<keyword evidence="3" id="KW-1185">Reference proteome</keyword>
<dbReference type="InterPro" id="IPR001283">
    <property type="entry name" value="CRISP-related"/>
</dbReference>
<evidence type="ECO:0000259" key="2">
    <source>
        <dbReference type="SMART" id="SM00198"/>
    </source>
</evidence>
<organism evidence="3 4">
    <name type="scientific">Parascaris univalens</name>
    <name type="common">Nematode worm</name>
    <dbReference type="NCBI Taxonomy" id="6257"/>
    <lineage>
        <taxon>Eukaryota</taxon>
        <taxon>Metazoa</taxon>
        <taxon>Ecdysozoa</taxon>
        <taxon>Nematoda</taxon>
        <taxon>Chromadorea</taxon>
        <taxon>Rhabditida</taxon>
        <taxon>Spirurina</taxon>
        <taxon>Ascaridomorpha</taxon>
        <taxon>Ascaridoidea</taxon>
        <taxon>Ascarididae</taxon>
        <taxon>Parascaris</taxon>
    </lineage>
</organism>
<dbReference type="PRINTS" id="PR00837">
    <property type="entry name" value="V5TPXLIKE"/>
</dbReference>
<evidence type="ECO:0000313" key="3">
    <source>
        <dbReference type="Proteomes" id="UP000887569"/>
    </source>
</evidence>
<dbReference type="InterPro" id="IPR035940">
    <property type="entry name" value="CAP_sf"/>
</dbReference>
<dbReference type="Pfam" id="PF00188">
    <property type="entry name" value="CAP"/>
    <property type="match status" value="1"/>
</dbReference>
<dbReference type="SMART" id="SM00198">
    <property type="entry name" value="SCP"/>
    <property type="match status" value="1"/>
</dbReference>
<proteinExistence type="predicted"/>
<dbReference type="Proteomes" id="UP000887569">
    <property type="component" value="Unplaced"/>
</dbReference>
<feature type="domain" description="SCP" evidence="2">
    <location>
        <begin position="41"/>
        <end position="203"/>
    </location>
</feature>
<name>A0A915BVA6_PARUN</name>
<protein>
    <submittedName>
        <fullName evidence="4">SCP domain-containing protein</fullName>
    </submittedName>
</protein>